<evidence type="ECO:0000313" key="2">
    <source>
        <dbReference type="EMBL" id="KAK8120372.1"/>
    </source>
</evidence>
<organism evidence="2 3">
    <name type="scientific">Apiospora kogelbergensis</name>
    <dbReference type="NCBI Taxonomy" id="1337665"/>
    <lineage>
        <taxon>Eukaryota</taxon>
        <taxon>Fungi</taxon>
        <taxon>Dikarya</taxon>
        <taxon>Ascomycota</taxon>
        <taxon>Pezizomycotina</taxon>
        <taxon>Sordariomycetes</taxon>
        <taxon>Xylariomycetidae</taxon>
        <taxon>Amphisphaeriales</taxon>
        <taxon>Apiosporaceae</taxon>
        <taxon>Apiospora</taxon>
    </lineage>
</organism>
<gene>
    <name evidence="2" type="ORF">PG999_004492</name>
</gene>
<name>A0AAW0QZD8_9PEZI</name>
<sequence length="127" mass="14271">MCITKILVEVYHAFTCWLAQPPVAQKTTRWYILENAVDRTKFGSQARGNSVFRPDPGGKDMTVVEEYWGFVLGHGTLRAIGAQHSQCMKEDVVDESAGPTGDDMSDEEEEDDEVRGCVDDLRMSLQR</sequence>
<proteinExistence type="predicted"/>
<dbReference type="AlphaFoldDB" id="A0AAW0QZD8"/>
<dbReference type="Proteomes" id="UP001392437">
    <property type="component" value="Unassembled WGS sequence"/>
</dbReference>
<evidence type="ECO:0000256" key="1">
    <source>
        <dbReference type="SAM" id="MobiDB-lite"/>
    </source>
</evidence>
<evidence type="ECO:0000313" key="3">
    <source>
        <dbReference type="Proteomes" id="UP001392437"/>
    </source>
</evidence>
<feature type="compositionally biased region" description="Basic and acidic residues" evidence="1">
    <location>
        <begin position="114"/>
        <end position="127"/>
    </location>
</feature>
<feature type="region of interest" description="Disordered" evidence="1">
    <location>
        <begin position="90"/>
        <end position="127"/>
    </location>
</feature>
<comment type="caution">
    <text evidence="2">The sequence shown here is derived from an EMBL/GenBank/DDBJ whole genome shotgun (WGS) entry which is preliminary data.</text>
</comment>
<feature type="compositionally biased region" description="Acidic residues" evidence="1">
    <location>
        <begin position="103"/>
        <end position="113"/>
    </location>
</feature>
<keyword evidence="3" id="KW-1185">Reference proteome</keyword>
<reference evidence="2 3" key="1">
    <citation type="submission" date="2023-01" db="EMBL/GenBank/DDBJ databases">
        <title>Analysis of 21 Apiospora genomes using comparative genomics revels a genus with tremendous synthesis potential of carbohydrate active enzymes and secondary metabolites.</title>
        <authorList>
            <person name="Sorensen T."/>
        </authorList>
    </citation>
    <scope>NUCLEOTIDE SEQUENCE [LARGE SCALE GENOMIC DNA]</scope>
    <source>
        <strain evidence="2 3">CBS 117206</strain>
    </source>
</reference>
<accession>A0AAW0QZD8</accession>
<dbReference type="EMBL" id="JAQQWP010000004">
    <property type="protein sequence ID" value="KAK8120372.1"/>
    <property type="molecule type" value="Genomic_DNA"/>
</dbReference>
<protein>
    <submittedName>
        <fullName evidence="2">Uncharacterized protein</fullName>
    </submittedName>
</protein>